<dbReference type="SMART" id="SM00369">
    <property type="entry name" value="LRR_TYP"/>
    <property type="match status" value="2"/>
</dbReference>
<name>A0A8S9Y1S4_APOLU</name>
<evidence type="ECO:0000313" key="6">
    <source>
        <dbReference type="EMBL" id="KAF6215220.1"/>
    </source>
</evidence>
<gene>
    <name evidence="6" type="ORF">GE061_009972</name>
</gene>
<dbReference type="InterPro" id="IPR003591">
    <property type="entry name" value="Leu-rich_rpt_typical-subtyp"/>
</dbReference>
<dbReference type="Proteomes" id="UP000466442">
    <property type="component" value="Unassembled WGS sequence"/>
</dbReference>
<evidence type="ECO:0000256" key="1">
    <source>
        <dbReference type="ARBA" id="ARBA00022614"/>
    </source>
</evidence>
<keyword evidence="2" id="KW-0479">Metal-binding</keyword>
<dbReference type="PROSITE" id="PS51450">
    <property type="entry name" value="LRR"/>
    <property type="match status" value="1"/>
</dbReference>
<proteinExistence type="predicted"/>
<accession>A0A8S9Y1S4</accession>
<evidence type="ECO:0000259" key="5">
    <source>
        <dbReference type="Pfam" id="PF23010"/>
    </source>
</evidence>
<dbReference type="Pfam" id="PF23010">
    <property type="entry name" value="RA_3"/>
    <property type="match status" value="1"/>
</dbReference>
<dbReference type="AlphaFoldDB" id="A0A8S9Y1S4"/>
<dbReference type="OrthoDB" id="8196343at2759"/>
<dbReference type="GO" id="GO:0046872">
    <property type="term" value="F:metal ion binding"/>
    <property type="evidence" value="ECO:0007669"/>
    <property type="project" value="UniProtKB-KW"/>
</dbReference>
<evidence type="ECO:0000256" key="3">
    <source>
        <dbReference type="ARBA" id="ARBA00022737"/>
    </source>
</evidence>
<sequence length="366" mass="40343">MDQLGNMVEARYDTRRGKASENESYLSPLWPSNEVVDEIRATDNFSRRVVLNNAVIGGDDVMKSEVTVGRGCGWIRVGQEPSSAGTLVYLNLATEVCDVTRDLLLPLGQTIWVQYGGDEPRPLAPSEKPLVVQNDFLQRLGYSDSSRRARLGIDPDLRFLISFHTGPKWFGRGGEVWLLKGLVLPQWRKKIITLKNGLMIIQSADGGDWGREAVRVEGVEAADGPRGGRSVIKVTSSGNKSLYLGFDRPWQQKLWNSWLNQERGGKEGQYASRGLVRVPRNIGRCPTLDLSDNRLSEASAPSSASSDDDDDGWSGLAEVSGLSRLNLSSNGLQTVPQEVWTHLGLVSLNLSHNSLTNLPPSIRLHK</sequence>
<keyword evidence="7" id="KW-1185">Reference proteome</keyword>
<comment type="caution">
    <text evidence="6">The sequence shown here is derived from an EMBL/GenBank/DDBJ whole genome shotgun (WGS) entry which is preliminary data.</text>
</comment>
<dbReference type="InterPro" id="IPR032675">
    <property type="entry name" value="LRR_dom_sf"/>
</dbReference>
<evidence type="ECO:0000313" key="7">
    <source>
        <dbReference type="Proteomes" id="UP000466442"/>
    </source>
</evidence>
<organism evidence="6 7">
    <name type="scientific">Apolygus lucorum</name>
    <name type="common">Small green plant bug</name>
    <name type="synonym">Lygocoris lucorum</name>
    <dbReference type="NCBI Taxonomy" id="248454"/>
    <lineage>
        <taxon>Eukaryota</taxon>
        <taxon>Metazoa</taxon>
        <taxon>Ecdysozoa</taxon>
        <taxon>Arthropoda</taxon>
        <taxon>Hexapoda</taxon>
        <taxon>Insecta</taxon>
        <taxon>Pterygota</taxon>
        <taxon>Neoptera</taxon>
        <taxon>Paraneoptera</taxon>
        <taxon>Hemiptera</taxon>
        <taxon>Heteroptera</taxon>
        <taxon>Panheteroptera</taxon>
        <taxon>Cimicomorpha</taxon>
        <taxon>Miridae</taxon>
        <taxon>Mirini</taxon>
        <taxon>Apolygus</taxon>
    </lineage>
</organism>
<evidence type="ECO:0000256" key="2">
    <source>
        <dbReference type="ARBA" id="ARBA00022723"/>
    </source>
</evidence>
<dbReference type="SUPFAM" id="SSF52058">
    <property type="entry name" value="L domain-like"/>
    <property type="match status" value="1"/>
</dbReference>
<dbReference type="EMBL" id="WIXP02000002">
    <property type="protein sequence ID" value="KAF6215220.1"/>
    <property type="molecule type" value="Genomic_DNA"/>
</dbReference>
<protein>
    <recommendedName>
        <fullName evidence="5">PHLPP-like RA domain-containing protein</fullName>
    </recommendedName>
</protein>
<evidence type="ECO:0000256" key="4">
    <source>
        <dbReference type="SAM" id="MobiDB-lite"/>
    </source>
</evidence>
<feature type="region of interest" description="Disordered" evidence="4">
    <location>
        <begin position="289"/>
        <end position="313"/>
    </location>
</feature>
<feature type="domain" description="PHLPP-like RA" evidence="5">
    <location>
        <begin position="75"/>
        <end position="164"/>
    </location>
</feature>
<dbReference type="InterPro" id="IPR001611">
    <property type="entry name" value="Leu-rich_rpt"/>
</dbReference>
<dbReference type="InterPro" id="IPR055071">
    <property type="entry name" value="RA_PHLPP-like"/>
</dbReference>
<dbReference type="Pfam" id="PF00560">
    <property type="entry name" value="LRR_1"/>
    <property type="match status" value="1"/>
</dbReference>
<dbReference type="Gene3D" id="3.80.10.10">
    <property type="entry name" value="Ribonuclease Inhibitor"/>
    <property type="match status" value="1"/>
</dbReference>
<reference evidence="6" key="1">
    <citation type="journal article" date="2021" name="Mol. Ecol. Resour.">
        <title>Apolygus lucorum genome provides insights into omnivorousness and mesophyll feeding.</title>
        <authorList>
            <person name="Liu Y."/>
            <person name="Liu H."/>
            <person name="Wang H."/>
            <person name="Huang T."/>
            <person name="Liu B."/>
            <person name="Yang B."/>
            <person name="Yin L."/>
            <person name="Li B."/>
            <person name="Zhang Y."/>
            <person name="Zhang S."/>
            <person name="Jiang F."/>
            <person name="Zhang X."/>
            <person name="Ren Y."/>
            <person name="Wang B."/>
            <person name="Wang S."/>
            <person name="Lu Y."/>
            <person name="Wu K."/>
            <person name="Fan W."/>
            <person name="Wang G."/>
        </authorList>
    </citation>
    <scope>NUCLEOTIDE SEQUENCE</scope>
    <source>
        <strain evidence="6">12Hb</strain>
    </source>
</reference>
<keyword evidence="3" id="KW-0677">Repeat</keyword>
<keyword evidence="1" id="KW-0433">Leucine-rich repeat</keyword>